<organism evidence="2 3">
    <name type="scientific">Setaria digitata</name>
    <dbReference type="NCBI Taxonomy" id="48799"/>
    <lineage>
        <taxon>Eukaryota</taxon>
        <taxon>Metazoa</taxon>
        <taxon>Ecdysozoa</taxon>
        <taxon>Nematoda</taxon>
        <taxon>Chromadorea</taxon>
        <taxon>Rhabditida</taxon>
        <taxon>Spirurina</taxon>
        <taxon>Spiruromorpha</taxon>
        <taxon>Filarioidea</taxon>
        <taxon>Setariidae</taxon>
        <taxon>Setaria</taxon>
    </lineage>
</organism>
<sequence>MLKKIMYYLLINSCLFVVVVVVVIVVVVVVVVATAVATSTAPANAVSINVNSYDRDSVDSIDSTDCGNGDSDA</sequence>
<protein>
    <submittedName>
        <fullName evidence="3">Uncharacterized protein</fullName>
    </submittedName>
</protein>
<proteinExistence type="predicted"/>
<dbReference type="Proteomes" id="UP000887581">
    <property type="component" value="Unplaced"/>
</dbReference>
<accession>A0A915Q191</accession>
<evidence type="ECO:0000313" key="3">
    <source>
        <dbReference type="WBParaSite" id="sdigi.contig725.g9603.t1"/>
    </source>
</evidence>
<reference evidence="3" key="1">
    <citation type="submission" date="2022-11" db="UniProtKB">
        <authorList>
            <consortium name="WormBaseParasite"/>
        </authorList>
    </citation>
    <scope>IDENTIFICATION</scope>
</reference>
<dbReference type="WBParaSite" id="sdigi.contig725.g9603.t1">
    <property type="protein sequence ID" value="sdigi.contig725.g9603.t1"/>
    <property type="gene ID" value="sdigi.contig725.g9603"/>
</dbReference>
<keyword evidence="1" id="KW-0812">Transmembrane</keyword>
<dbReference type="AlphaFoldDB" id="A0A915Q191"/>
<feature type="transmembrane region" description="Helical" evidence="1">
    <location>
        <begin position="7"/>
        <end position="37"/>
    </location>
</feature>
<keyword evidence="2" id="KW-1185">Reference proteome</keyword>
<keyword evidence="1" id="KW-0472">Membrane</keyword>
<name>A0A915Q191_9BILA</name>
<evidence type="ECO:0000256" key="1">
    <source>
        <dbReference type="SAM" id="Phobius"/>
    </source>
</evidence>
<keyword evidence="1" id="KW-1133">Transmembrane helix</keyword>
<evidence type="ECO:0000313" key="2">
    <source>
        <dbReference type="Proteomes" id="UP000887581"/>
    </source>
</evidence>